<feature type="chain" id="PRO_5016696748" evidence="2">
    <location>
        <begin position="32"/>
        <end position="62"/>
    </location>
</feature>
<dbReference type="EMBL" id="QOWE01000028">
    <property type="protein sequence ID" value="RCR66389.1"/>
    <property type="molecule type" value="Genomic_DNA"/>
</dbReference>
<dbReference type="Proteomes" id="UP000253383">
    <property type="component" value="Unassembled WGS sequence"/>
</dbReference>
<dbReference type="RefSeq" id="WP_114409232.1">
    <property type="nucleotide sequence ID" value="NZ_QOWE01000028.1"/>
</dbReference>
<proteinExistence type="predicted"/>
<reference evidence="3 4" key="1">
    <citation type="submission" date="2018-07" db="EMBL/GenBank/DDBJ databases">
        <title>Genome analysis of Larkinella rosea.</title>
        <authorList>
            <person name="Zhou Z."/>
            <person name="Wang G."/>
        </authorList>
    </citation>
    <scope>NUCLEOTIDE SEQUENCE [LARGE SCALE GENOMIC DNA]</scope>
    <source>
        <strain evidence="4">zzj9</strain>
    </source>
</reference>
<dbReference type="PROSITE" id="PS51257">
    <property type="entry name" value="PROKAR_LIPOPROTEIN"/>
    <property type="match status" value="1"/>
</dbReference>
<accession>A0A368JFE1</accession>
<sequence>MQKKTKASTMGWMGMCGLVVMLAMSACESVAVEPAPAETQPTVRVTSADEDPPDRPGKPPGR</sequence>
<evidence type="ECO:0000313" key="4">
    <source>
        <dbReference type="Proteomes" id="UP000253383"/>
    </source>
</evidence>
<dbReference type="OrthoDB" id="965789at2"/>
<comment type="caution">
    <text evidence="3">The sequence shown here is derived from an EMBL/GenBank/DDBJ whole genome shotgun (WGS) entry which is preliminary data.</text>
</comment>
<protein>
    <submittedName>
        <fullName evidence="3">Uncharacterized protein</fullName>
    </submittedName>
</protein>
<feature type="region of interest" description="Disordered" evidence="1">
    <location>
        <begin position="32"/>
        <end position="62"/>
    </location>
</feature>
<keyword evidence="2" id="KW-0732">Signal</keyword>
<keyword evidence="4" id="KW-1185">Reference proteome</keyword>
<gene>
    <name evidence="3" type="ORF">DUE52_27160</name>
</gene>
<name>A0A368JFE1_9BACT</name>
<feature type="signal peptide" evidence="2">
    <location>
        <begin position="1"/>
        <end position="31"/>
    </location>
</feature>
<evidence type="ECO:0000256" key="2">
    <source>
        <dbReference type="SAM" id="SignalP"/>
    </source>
</evidence>
<evidence type="ECO:0000256" key="1">
    <source>
        <dbReference type="SAM" id="MobiDB-lite"/>
    </source>
</evidence>
<feature type="compositionally biased region" description="Basic and acidic residues" evidence="1">
    <location>
        <begin position="53"/>
        <end position="62"/>
    </location>
</feature>
<organism evidence="3 4">
    <name type="scientific">Larkinella punicea</name>
    <dbReference type="NCBI Taxonomy" id="2315727"/>
    <lineage>
        <taxon>Bacteria</taxon>
        <taxon>Pseudomonadati</taxon>
        <taxon>Bacteroidota</taxon>
        <taxon>Cytophagia</taxon>
        <taxon>Cytophagales</taxon>
        <taxon>Spirosomataceae</taxon>
        <taxon>Larkinella</taxon>
    </lineage>
</organism>
<evidence type="ECO:0000313" key="3">
    <source>
        <dbReference type="EMBL" id="RCR66389.1"/>
    </source>
</evidence>
<dbReference type="AlphaFoldDB" id="A0A368JFE1"/>